<evidence type="ECO:0000313" key="1">
    <source>
        <dbReference type="EMBL" id="XAI70120.1"/>
    </source>
</evidence>
<accession>A0AAU6W1B1</accession>
<name>A0AAU6W1B1_9CAUD</name>
<sequence>MSDISGEYDLIELFYKDKTAKRSGVRLMNHIDEGIQMMYEMRASGIAISAFCLHPIAQSGNKGFHILLTAARKQKIRHEAIHLAQQYAYAANSFLCKPSTDHFTHKDLCREVGPLNQDLIHMLVADKIQNEKDFELYHKGSHPRSEQLAHYFNLWLEYLEYCEAVLHKRRLA</sequence>
<protein>
    <submittedName>
        <fullName evidence="1">Uncharacterized protein</fullName>
    </submittedName>
</protein>
<reference evidence="1" key="1">
    <citation type="journal article" date="2024" name="J. Gen. Virol.">
        <title>Novel phages of Pseudomonas syringae unveil numerous potential auxiliary metabolic genes.</title>
        <authorList>
            <person name="Feltin C."/>
            <person name="Garneau J.R."/>
            <person name="Morris C.E."/>
            <person name="Berard A."/>
            <person name="Torres-Barcelo C."/>
        </authorList>
    </citation>
    <scope>NUCLEOTIDE SEQUENCE</scope>
</reference>
<gene>
    <name evidence="1" type="ORF">Nican01_00107</name>
</gene>
<proteinExistence type="predicted"/>
<dbReference type="EMBL" id="PP179318">
    <property type="protein sequence ID" value="XAI70120.1"/>
    <property type="molecule type" value="Genomic_DNA"/>
</dbReference>
<organism evidence="1">
    <name type="scientific">Pseudomonas phage Nican01</name>
    <dbReference type="NCBI Taxonomy" id="3138540"/>
    <lineage>
        <taxon>Viruses</taxon>
        <taxon>Duplodnaviria</taxon>
        <taxon>Heunggongvirae</taxon>
        <taxon>Uroviricota</taxon>
        <taxon>Caudoviricetes</taxon>
        <taxon>Nickievirus</taxon>
    </lineage>
</organism>